<evidence type="ECO:0000313" key="2">
    <source>
        <dbReference type="EMBL" id="SLN36342.1"/>
    </source>
</evidence>
<name>A0A1Y5SAL9_9RHOB</name>
<evidence type="ECO:0008006" key="4">
    <source>
        <dbReference type="Google" id="ProtNLM"/>
    </source>
</evidence>
<evidence type="ECO:0000313" key="3">
    <source>
        <dbReference type="Proteomes" id="UP000193623"/>
    </source>
</evidence>
<reference evidence="2 3" key="1">
    <citation type="submission" date="2017-03" db="EMBL/GenBank/DDBJ databases">
        <authorList>
            <person name="Afonso C.L."/>
            <person name="Miller P.J."/>
            <person name="Scott M.A."/>
            <person name="Spackman E."/>
            <person name="Goraichik I."/>
            <person name="Dimitrov K.M."/>
            <person name="Suarez D.L."/>
            <person name="Swayne D.E."/>
        </authorList>
    </citation>
    <scope>NUCLEOTIDE SEQUENCE [LARGE SCALE GENOMIC DNA]</scope>
    <source>
        <strain evidence="2 3">CECT 8397</strain>
    </source>
</reference>
<accession>A0A1Y5SAL9</accession>
<dbReference type="Gene3D" id="2.60.120.380">
    <property type="match status" value="3"/>
</dbReference>
<proteinExistence type="predicted"/>
<gene>
    <name evidence="2" type="ORF">PSJ8397_01855</name>
</gene>
<dbReference type="AlphaFoldDB" id="A0A1Y5SAL9"/>
<keyword evidence="1" id="KW-0732">Signal</keyword>
<dbReference type="RefSeq" id="WP_085864242.1">
    <property type="nucleotide sequence ID" value="NZ_FWFT01000002.1"/>
</dbReference>
<feature type="signal peptide" evidence="1">
    <location>
        <begin position="1"/>
        <end position="23"/>
    </location>
</feature>
<keyword evidence="3" id="KW-1185">Reference proteome</keyword>
<protein>
    <recommendedName>
        <fullName evidence="4">Peptidase C-terminal archaeal/bacterial domain-containing protein</fullName>
    </recommendedName>
</protein>
<feature type="chain" id="PRO_5011012039" description="Peptidase C-terminal archaeal/bacterial domain-containing protein" evidence="1">
    <location>
        <begin position="24"/>
        <end position="402"/>
    </location>
</feature>
<dbReference type="EMBL" id="FWFT01000002">
    <property type="protein sequence ID" value="SLN36342.1"/>
    <property type="molecule type" value="Genomic_DNA"/>
</dbReference>
<organism evidence="2 3">
    <name type="scientific">Pseudooctadecabacter jejudonensis</name>
    <dbReference type="NCBI Taxonomy" id="1391910"/>
    <lineage>
        <taxon>Bacteria</taxon>
        <taxon>Pseudomonadati</taxon>
        <taxon>Pseudomonadota</taxon>
        <taxon>Alphaproteobacteria</taxon>
        <taxon>Rhodobacterales</taxon>
        <taxon>Paracoccaceae</taxon>
        <taxon>Pseudooctadecabacter</taxon>
    </lineage>
</organism>
<sequence>MTKRISTALTAGLFALAALPAAAQDAGLCGGTAANAQWLGGDEASSDISTTSSYVEQMALVLLRNEYVGLFTVSEAGEYRIEAEGRGGGDTVIDIRDAAGTIVASDDDSGGAGASRAETVLQPGTYCVAMRSFDGTPLTGFVRAGRIDLEPLTDGFGALPPASDGGECDLSSATPLTLGQPVTNAWNQQNTYSLQLDAPTSVTLTAENEDADPILTIFDPAGDWIAENDDFDGLNSRVDLADPLAAGTYCVSLGLYGDESAPITVTAKEYDAAEVQRNLYNRGDASPPLDGSHPVFSLGELETRLREDVNVSGDAVWYSFDIYEGGLVLVEAIAQGQGDPVLVMYDDLGRQVGYNDDSQGSLDSLLTVRVQPGTYLVAVRQLDDSTTGFIRMVFERYVPARP</sequence>
<dbReference type="OrthoDB" id="7848279at2"/>
<dbReference type="Proteomes" id="UP000193623">
    <property type="component" value="Unassembled WGS sequence"/>
</dbReference>
<evidence type="ECO:0000256" key="1">
    <source>
        <dbReference type="SAM" id="SignalP"/>
    </source>
</evidence>